<dbReference type="EMBL" id="JANBVN010000074">
    <property type="protein sequence ID" value="KAJ9150082.1"/>
    <property type="molecule type" value="Genomic_DNA"/>
</dbReference>
<dbReference type="GO" id="GO:0016460">
    <property type="term" value="C:myosin II complex"/>
    <property type="evidence" value="ECO:0007669"/>
    <property type="project" value="TreeGrafter"/>
</dbReference>
<feature type="domain" description="Centrosomin N-terminal motif 1" evidence="5">
    <location>
        <begin position="471"/>
        <end position="543"/>
    </location>
</feature>
<name>A0AA38RXX9_9PEZI</name>
<feature type="region of interest" description="Disordered" evidence="4">
    <location>
        <begin position="1384"/>
        <end position="1474"/>
    </location>
</feature>
<feature type="compositionally biased region" description="Polar residues" evidence="4">
    <location>
        <begin position="1432"/>
        <end position="1446"/>
    </location>
</feature>
<feature type="coiled-coil region" evidence="3">
    <location>
        <begin position="576"/>
        <end position="669"/>
    </location>
</feature>
<dbReference type="PANTHER" id="PTHR45615:SF40">
    <property type="entry name" value="MYOSIN HEAVY CHAIN, NON-MUSCLE"/>
    <property type="match status" value="1"/>
</dbReference>
<organism evidence="7 8">
    <name type="scientific">Coniochaeta hoffmannii</name>
    <dbReference type="NCBI Taxonomy" id="91930"/>
    <lineage>
        <taxon>Eukaryota</taxon>
        <taxon>Fungi</taxon>
        <taxon>Dikarya</taxon>
        <taxon>Ascomycota</taxon>
        <taxon>Pezizomycotina</taxon>
        <taxon>Sordariomycetes</taxon>
        <taxon>Sordariomycetidae</taxon>
        <taxon>Coniochaetales</taxon>
        <taxon>Coniochaetaceae</taxon>
        <taxon>Coniochaeta</taxon>
    </lineage>
</organism>
<feature type="region of interest" description="Disordered" evidence="4">
    <location>
        <begin position="690"/>
        <end position="717"/>
    </location>
</feature>
<feature type="coiled-coil region" evidence="3">
    <location>
        <begin position="818"/>
        <end position="1253"/>
    </location>
</feature>
<feature type="compositionally biased region" description="Low complexity" evidence="4">
    <location>
        <begin position="1449"/>
        <end position="1464"/>
    </location>
</feature>
<dbReference type="SUPFAM" id="SSF57997">
    <property type="entry name" value="Tropomyosin"/>
    <property type="match status" value="1"/>
</dbReference>
<comment type="caution">
    <text evidence="7">The sequence shown here is derived from an EMBL/GenBank/DDBJ whole genome shotgun (WGS) entry which is preliminary data.</text>
</comment>
<reference evidence="7" key="1">
    <citation type="submission" date="2022-07" db="EMBL/GenBank/DDBJ databases">
        <title>Fungi with potential for degradation of polypropylene.</title>
        <authorList>
            <person name="Gostincar C."/>
        </authorList>
    </citation>
    <scope>NUCLEOTIDE SEQUENCE</scope>
    <source>
        <strain evidence="7">EXF-13287</strain>
    </source>
</reference>
<feature type="compositionally biased region" description="Polar residues" evidence="4">
    <location>
        <begin position="180"/>
        <end position="200"/>
    </location>
</feature>
<dbReference type="GO" id="GO:0051015">
    <property type="term" value="F:actin filament binding"/>
    <property type="evidence" value="ECO:0007669"/>
    <property type="project" value="TreeGrafter"/>
</dbReference>
<feature type="region of interest" description="Disordered" evidence="4">
    <location>
        <begin position="439"/>
        <end position="468"/>
    </location>
</feature>
<dbReference type="GO" id="GO:0000146">
    <property type="term" value="F:microfilament motor activity"/>
    <property type="evidence" value="ECO:0007669"/>
    <property type="project" value="TreeGrafter"/>
</dbReference>
<evidence type="ECO:0000259" key="5">
    <source>
        <dbReference type="Pfam" id="PF07989"/>
    </source>
</evidence>
<feature type="compositionally biased region" description="Basic and acidic residues" evidence="4">
    <location>
        <begin position="234"/>
        <end position="246"/>
    </location>
</feature>
<evidence type="ECO:0000256" key="1">
    <source>
        <dbReference type="ARBA" id="ARBA00004496"/>
    </source>
</evidence>
<evidence type="ECO:0000313" key="7">
    <source>
        <dbReference type="EMBL" id="KAJ9150082.1"/>
    </source>
</evidence>
<sequence>MDDNDENKTRSPSRSPSRPPTAIVRKVPGSFDNEGISPFKESFDDQAHAQPATDTKTPKLKQENIPPLHPPAAANGPDSSYFESPSIDPGRHSDSQAELAVRQHLQDIESSFSAPLSPIPTSSNGVDDTFLFDSPSKKATPSPSQKPALAVVDEHEESQASPERASAPSTSAAAADNDESQPSMTTTNHDETNVSSNTSALEAFSPFSSSPTAAAAARTMPRTISAASAGSDQNKPKGDADEHRPAEPYLDESSIPSERLSAESGTLRHMSSDQSLNKGNTDAGSTPGFALRSGRRPKYLRSRGTSQRSSVSSFTTDNESDVTVGLGADYALQSGGALPTLSLSRSTSNILSRSISMGSMASGFDEMHDSTPAPLGARGLETLAESPRRTNGLHGDEDLLQTPKAKRNSTSLTAPTDTVIARHVRNVHVPESLAKEYKSKSGLITPRRPSEFSAASGTGTHTSRHGGKNLTLKEQSSTIERLSKENFDLKLKVMFLSDRLDKLSEEGVKEMISENVELKTGLAVLQRDNKVLRRRVKELEKQLKDDDERPGTAKSGVSDDDSAAYDQEAQEREEELIYLRERMEEYVTEVERLRNENLNKEAEKRRMAEALRSMGERTGEHFGRQEEVDVWRDLHEQEEARRLTADEENNRLKEEVRRLKEETHRLKQENTTLGGGLHHTTNIYNITKKPAHRSVSPTRPVSSFSNEIDANGGSMSNASTLVDELRRESEQLRHENAELRKDLGAQASMLTSRNKERERLTQEIEDLKMAQRRGGPAPSTVDSILERSASRAGAHERSQSRASGGTRITGMVQDDPEREELENQLAELRDRNNELKLEKQDLQRELKALEKDFETAAKARQNAEDLIAALQEDLDVAHNDMMQFQTERDEALLENEEVRAAFNDLQQEAQEEIIALEDQVDQQNADIERLKLDLNDRTENFKALQEEMRKMSEALVQIEDEQDNKARQIQQLEQDLADANKELEELEAKLLEANDKNNRLQVQQESSQSEITFLREEQESDKIRIGDLEAAIATAEQSLRDEKDRVRELDQRLATERKQREIVANREKEEVQQFVNELNREMSAAKDEAKRLRKNLTSREVEVAQSNARLTELENNLREALGDLNGTRSSILKSIAKLQQGLENTSRELDSTKASLMEKERIIKQRDALLESHSLESRKLAEQLEKERQAHRNTKHQYETFQKTHHHVTRTVTSQDGRIMELENAKAQDKRRIQQLEASFKEQLTERNNLLLQLWTRLSSLCGTDWAHDNSLINGRALPSLETVTTMLPGFSKNLLAAVKMIERMLSSFPGQIKDVEQNLWREYQTLESHLEERTKRLNRLETLVRNGVATGALGVGEAAARMARLEEAYRQLKVENHTLRTAAEVRARTTTTFSTPGENGGDVDALGLLGAGGGSPSPSVPTGPRDKSRSSRIPAQQRTSSSRGTTLAAPSRPTTSRAPPSSSHGGGHGLGPEELALAEPVEEGQTQQNPGADNKWMLRLRDLEYKMKAEREGRVMDRGEAQRRLKGYEEENARLREQLERERKRAAGR</sequence>
<dbReference type="PANTHER" id="PTHR45615">
    <property type="entry name" value="MYOSIN HEAVY CHAIN, NON-MUSCLE"/>
    <property type="match status" value="1"/>
</dbReference>
<dbReference type="GO" id="GO:0005737">
    <property type="term" value="C:cytoplasm"/>
    <property type="evidence" value="ECO:0007669"/>
    <property type="project" value="UniProtKB-SubCell"/>
</dbReference>
<feature type="region of interest" description="Disordered" evidence="4">
    <location>
        <begin position="542"/>
        <end position="570"/>
    </location>
</feature>
<accession>A0AA38RXX9</accession>
<proteinExistence type="predicted"/>
<keyword evidence="2" id="KW-0963">Cytoplasm</keyword>
<dbReference type="InterPro" id="IPR024545">
    <property type="entry name" value="Mto1-like_Mto2p-bd"/>
</dbReference>
<protein>
    <submittedName>
        <fullName evidence="7">Anucleate primary sterigmata protein b</fullName>
    </submittedName>
</protein>
<feature type="region of interest" description="Disordered" evidence="4">
    <location>
        <begin position="387"/>
        <end position="415"/>
    </location>
</feature>
<feature type="compositionally biased region" description="Low complexity" evidence="4">
    <location>
        <begin position="302"/>
        <end position="316"/>
    </location>
</feature>
<feature type="domain" description="Mto1-like Mto2p-binding" evidence="6">
    <location>
        <begin position="1496"/>
        <end position="1546"/>
    </location>
</feature>
<evidence type="ECO:0000256" key="2">
    <source>
        <dbReference type="ARBA" id="ARBA00022490"/>
    </source>
</evidence>
<dbReference type="GO" id="GO:0005815">
    <property type="term" value="C:microtubule organizing center"/>
    <property type="evidence" value="ECO:0007669"/>
    <property type="project" value="InterPro"/>
</dbReference>
<gene>
    <name evidence="7" type="ORF">NKR19_g5434</name>
</gene>
<evidence type="ECO:0000259" key="6">
    <source>
        <dbReference type="Pfam" id="PF12808"/>
    </source>
</evidence>
<evidence type="ECO:0000313" key="8">
    <source>
        <dbReference type="Proteomes" id="UP001174691"/>
    </source>
</evidence>
<feature type="compositionally biased region" description="Basic and acidic residues" evidence="4">
    <location>
        <begin position="542"/>
        <end position="551"/>
    </location>
</feature>
<keyword evidence="8" id="KW-1185">Reference proteome</keyword>
<evidence type="ECO:0000256" key="3">
    <source>
        <dbReference type="SAM" id="Coils"/>
    </source>
</evidence>
<feature type="coiled-coil region" evidence="3">
    <location>
        <begin position="1519"/>
        <end position="1546"/>
    </location>
</feature>
<feature type="compositionally biased region" description="Polar residues" evidence="4">
    <location>
        <begin position="272"/>
        <end position="284"/>
    </location>
</feature>
<feature type="region of interest" description="Disordered" evidence="4">
    <location>
        <begin position="1"/>
        <end position="319"/>
    </location>
</feature>
<dbReference type="Pfam" id="PF12808">
    <property type="entry name" value="Mto2_bdg"/>
    <property type="match status" value="1"/>
</dbReference>
<feature type="compositionally biased region" description="Basic and acidic residues" evidence="4">
    <location>
        <begin position="788"/>
        <end position="799"/>
    </location>
</feature>
<feature type="compositionally biased region" description="Polar residues" evidence="4">
    <location>
        <begin position="108"/>
        <end position="126"/>
    </location>
</feature>
<feature type="compositionally biased region" description="Low complexity" evidence="4">
    <location>
        <begin position="203"/>
        <end position="217"/>
    </location>
</feature>
<dbReference type="Pfam" id="PF07989">
    <property type="entry name" value="Cnn_1N"/>
    <property type="match status" value="1"/>
</dbReference>
<evidence type="ECO:0000256" key="4">
    <source>
        <dbReference type="SAM" id="MobiDB-lite"/>
    </source>
</evidence>
<keyword evidence="3" id="KW-0175">Coiled coil</keyword>
<dbReference type="Proteomes" id="UP001174691">
    <property type="component" value="Unassembled WGS sequence"/>
</dbReference>
<feature type="region of interest" description="Disordered" evidence="4">
    <location>
        <begin position="788"/>
        <end position="818"/>
    </location>
</feature>
<feature type="compositionally biased region" description="Low complexity" evidence="4">
    <location>
        <begin position="160"/>
        <end position="175"/>
    </location>
</feature>
<comment type="subcellular location">
    <subcellularLocation>
        <location evidence="1">Cytoplasm</location>
    </subcellularLocation>
</comment>
<dbReference type="GO" id="GO:0032982">
    <property type="term" value="C:myosin filament"/>
    <property type="evidence" value="ECO:0007669"/>
    <property type="project" value="TreeGrafter"/>
</dbReference>
<feature type="compositionally biased region" description="Polar residues" evidence="4">
    <location>
        <begin position="695"/>
        <end position="717"/>
    </location>
</feature>
<feature type="coiled-coil region" evidence="3">
    <location>
        <begin position="1324"/>
        <end position="1383"/>
    </location>
</feature>
<dbReference type="InterPro" id="IPR012943">
    <property type="entry name" value="Cnn_1N"/>
</dbReference>